<reference evidence="1 2" key="1">
    <citation type="journal article" date="2019" name="Sci. Data">
        <title>Hybrid genome assembly and annotation of Danionella translucida.</title>
        <authorList>
            <person name="Kadobianskyi M."/>
            <person name="Schulze L."/>
            <person name="Schuelke M."/>
            <person name="Judkewitz B."/>
        </authorList>
    </citation>
    <scope>NUCLEOTIDE SEQUENCE [LARGE SCALE GENOMIC DNA]</scope>
    <source>
        <strain evidence="1 2">Bolton</strain>
    </source>
</reference>
<proteinExistence type="predicted"/>
<sequence length="175" mass="19290">MCAAVCALERSGVSCASRDADAPSDEFLRFLGAPGSVPSSTSGRESEASALTCRTLHRLEEMRRSWREREREISDSDQSRSSSVSLSLSLSVCLSVCLWCVFLHCVCRSLSVCRVFSAGIPELIGVFQRREGASGLVVMVKSSLIEQSLKRFESFPFGSLQKERPDQKEKSDQIT</sequence>
<accession>A0A553MM47</accession>
<gene>
    <name evidence="1" type="ORF">DNTS_010116</name>
</gene>
<dbReference type="Proteomes" id="UP000316079">
    <property type="component" value="Unassembled WGS sequence"/>
</dbReference>
<organism evidence="1 2">
    <name type="scientific">Danionella cerebrum</name>
    <dbReference type="NCBI Taxonomy" id="2873325"/>
    <lineage>
        <taxon>Eukaryota</taxon>
        <taxon>Metazoa</taxon>
        <taxon>Chordata</taxon>
        <taxon>Craniata</taxon>
        <taxon>Vertebrata</taxon>
        <taxon>Euteleostomi</taxon>
        <taxon>Actinopterygii</taxon>
        <taxon>Neopterygii</taxon>
        <taxon>Teleostei</taxon>
        <taxon>Ostariophysi</taxon>
        <taxon>Cypriniformes</taxon>
        <taxon>Danionidae</taxon>
        <taxon>Danioninae</taxon>
        <taxon>Danionella</taxon>
    </lineage>
</organism>
<dbReference type="AlphaFoldDB" id="A0A553MM47"/>
<dbReference type="EMBL" id="SRMA01027353">
    <property type="protein sequence ID" value="TRY54253.1"/>
    <property type="molecule type" value="Genomic_DNA"/>
</dbReference>
<dbReference type="OrthoDB" id="9447225at2759"/>
<evidence type="ECO:0000313" key="2">
    <source>
        <dbReference type="Proteomes" id="UP000316079"/>
    </source>
</evidence>
<name>A0A553MM47_9TELE</name>
<evidence type="ECO:0000313" key="1">
    <source>
        <dbReference type="EMBL" id="TRY54253.1"/>
    </source>
</evidence>
<protein>
    <submittedName>
        <fullName evidence="1">Uncharacterized protein</fullName>
    </submittedName>
</protein>
<comment type="caution">
    <text evidence="1">The sequence shown here is derived from an EMBL/GenBank/DDBJ whole genome shotgun (WGS) entry which is preliminary data.</text>
</comment>
<keyword evidence="2" id="KW-1185">Reference proteome</keyword>